<feature type="compositionally biased region" description="Pro residues" evidence="1">
    <location>
        <begin position="184"/>
        <end position="215"/>
    </location>
</feature>
<evidence type="ECO:0000259" key="2">
    <source>
        <dbReference type="Pfam" id="PF14021"/>
    </source>
</evidence>
<feature type="compositionally biased region" description="Low complexity" evidence="1">
    <location>
        <begin position="148"/>
        <end position="163"/>
    </location>
</feature>
<dbReference type="InterPro" id="IPR025331">
    <property type="entry name" value="TNT"/>
</dbReference>
<name>A0ABP7WIG2_9ACTN</name>
<dbReference type="Pfam" id="PF14021">
    <property type="entry name" value="TNT"/>
    <property type="match status" value="1"/>
</dbReference>
<evidence type="ECO:0000313" key="3">
    <source>
        <dbReference type="EMBL" id="GAA4089452.1"/>
    </source>
</evidence>
<evidence type="ECO:0000313" key="4">
    <source>
        <dbReference type="Proteomes" id="UP001500683"/>
    </source>
</evidence>
<protein>
    <recommendedName>
        <fullName evidence="2">TNT domain-containing protein</fullName>
    </recommendedName>
</protein>
<feature type="domain" description="TNT" evidence="2">
    <location>
        <begin position="317"/>
        <end position="400"/>
    </location>
</feature>
<evidence type="ECO:0000256" key="1">
    <source>
        <dbReference type="SAM" id="MobiDB-lite"/>
    </source>
</evidence>
<organism evidence="3 4">
    <name type="scientific">Actinomadura miaoliensis</name>
    <dbReference type="NCBI Taxonomy" id="430685"/>
    <lineage>
        <taxon>Bacteria</taxon>
        <taxon>Bacillati</taxon>
        <taxon>Actinomycetota</taxon>
        <taxon>Actinomycetes</taxon>
        <taxon>Streptosporangiales</taxon>
        <taxon>Thermomonosporaceae</taxon>
        <taxon>Actinomadura</taxon>
    </lineage>
</organism>
<gene>
    <name evidence="3" type="ORF">GCM10022214_57660</name>
</gene>
<feature type="compositionally biased region" description="Pro residues" evidence="1">
    <location>
        <begin position="164"/>
        <end position="174"/>
    </location>
</feature>
<dbReference type="InterPro" id="IPR053024">
    <property type="entry name" value="Fungal_surface_NADase"/>
</dbReference>
<dbReference type="EMBL" id="BAAAZG010000044">
    <property type="protein sequence ID" value="GAA4089452.1"/>
    <property type="molecule type" value="Genomic_DNA"/>
</dbReference>
<dbReference type="PANTHER" id="PTHR42059">
    <property type="entry name" value="TNT DOMAIN-CONTAINING PROTEIN"/>
    <property type="match status" value="1"/>
</dbReference>
<feature type="compositionally biased region" description="Pro residues" evidence="1">
    <location>
        <begin position="126"/>
        <end position="147"/>
    </location>
</feature>
<comment type="caution">
    <text evidence="3">The sequence shown here is derived from an EMBL/GenBank/DDBJ whole genome shotgun (WGS) entry which is preliminary data.</text>
</comment>
<accession>A0ABP7WIG2</accession>
<proteinExistence type="predicted"/>
<sequence>MHLARVFDEGAGNGKRPSVSRPPVPEHEVERVVQYLRNGKVVMAARSYAPDQVDPSRGDEVPLVFHTDGTWVWAGAVYYYLKEHGIPPQPELVHHIRARNFQPAEVDDATMDVAIEIATGQREPDPPAPLPPPGPPQPGPPPAPYPGPFQGAPGAYGPGAMPFAGPPPVPPAPAWPQGYGQPFPGGPAPFPGAPPMPPPHAPVPPQPVPPQPAPPEEWAAEVKRRLKELGVDSGAYRIGEVVDGAWCMVPEGGRWAVFQSRHGERRRHAMFDAPEQAATYLVGGLLFKRGRKRKDGSIEPLPGEPPLNLFRNRQMIELPPGTTVDRYGDNSGNVAFTAGTPVPQRSLPPDWANRPYQAFRLQRPLKVLMGVTLPSFEQPGGGTAYIFERSIAELLADGSMVVAH</sequence>
<reference evidence="4" key="1">
    <citation type="journal article" date="2019" name="Int. J. Syst. Evol. Microbiol.">
        <title>The Global Catalogue of Microorganisms (GCM) 10K type strain sequencing project: providing services to taxonomists for standard genome sequencing and annotation.</title>
        <authorList>
            <consortium name="The Broad Institute Genomics Platform"/>
            <consortium name="The Broad Institute Genome Sequencing Center for Infectious Disease"/>
            <person name="Wu L."/>
            <person name="Ma J."/>
        </authorList>
    </citation>
    <scope>NUCLEOTIDE SEQUENCE [LARGE SCALE GENOMIC DNA]</scope>
    <source>
        <strain evidence="4">JCM 16702</strain>
    </source>
</reference>
<feature type="region of interest" description="Disordered" evidence="1">
    <location>
        <begin position="121"/>
        <end position="215"/>
    </location>
</feature>
<dbReference type="PANTHER" id="PTHR42059:SF1">
    <property type="entry name" value="TNT DOMAIN-CONTAINING PROTEIN"/>
    <property type="match status" value="1"/>
</dbReference>
<feature type="region of interest" description="Disordered" evidence="1">
    <location>
        <begin position="1"/>
        <end position="26"/>
    </location>
</feature>
<keyword evidence="4" id="KW-1185">Reference proteome</keyword>
<dbReference type="Proteomes" id="UP001500683">
    <property type="component" value="Unassembled WGS sequence"/>
</dbReference>